<evidence type="ECO:0000259" key="17">
    <source>
        <dbReference type="Pfam" id="PF01073"/>
    </source>
</evidence>
<evidence type="ECO:0000256" key="9">
    <source>
        <dbReference type="ARBA" id="ARBA00023136"/>
    </source>
</evidence>
<sequence>MPGPNPIPSFGKVLVVGGCGFLGAHIVSLILKRHPQSQVAVLDLRTTSNRHASPSVSYHDGDITDASAMQALFTQIKPDVVFHTASPHFDAPSKIHDKVNVEGTDILIKAAQDSGVKAFVYTSSASLVIDASMTVVNADETWPLITGAAQPEYYTTTKAFAETAVLAANRTPSSFLTCAIRPSGIFGEGDVQLLPPMLSACRKGQNKFQVGANTNLSDFTYVENVVYGHLLAAQALLQTHAMLPTIPLDSERVDGEPFFITNGQPVYFWDFARAVWHAAGDRKTLRDIWVLDRDFAMAVGTILENACWLLGKKPNINRKQVRYSTMDRYYNIDKARKRLGYAPLVSLDEGIKRGVEALLEKERREGEKKAQ</sequence>
<feature type="domain" description="3-beta hydroxysteroid dehydrogenase/isomerase" evidence="17">
    <location>
        <begin position="14"/>
        <end position="283"/>
    </location>
</feature>
<evidence type="ECO:0000313" key="18">
    <source>
        <dbReference type="EMBL" id="PVH99207.1"/>
    </source>
</evidence>
<comment type="subunit">
    <text evidence="10">Heterotetramer of ERG25, ERG26, ERG27 and ERG28. ERG28 acts as a scaffold to tether ERG27 and other 4,4-demethylation-related enzymes, forming a demethylation enzyme complex, in the endoplasmic reticulum.</text>
</comment>
<keyword evidence="4" id="KW-0256">Endoplasmic reticulum</keyword>
<evidence type="ECO:0000256" key="6">
    <source>
        <dbReference type="ARBA" id="ARBA00023002"/>
    </source>
</evidence>
<dbReference type="STRING" id="97972.A0A2V1DLX0"/>
<dbReference type="InterPro" id="IPR036291">
    <property type="entry name" value="NAD(P)-bd_dom_sf"/>
</dbReference>
<keyword evidence="19" id="KW-1185">Reference proteome</keyword>
<keyword evidence="9" id="KW-0472">Membrane</keyword>
<evidence type="ECO:0000256" key="11">
    <source>
        <dbReference type="ARBA" id="ARBA00067470"/>
    </source>
</evidence>
<evidence type="ECO:0000256" key="13">
    <source>
        <dbReference type="ARBA" id="ARBA00081267"/>
    </source>
</evidence>
<organism evidence="18 19">
    <name type="scientific">Periconia macrospinosa</name>
    <dbReference type="NCBI Taxonomy" id="97972"/>
    <lineage>
        <taxon>Eukaryota</taxon>
        <taxon>Fungi</taxon>
        <taxon>Dikarya</taxon>
        <taxon>Ascomycota</taxon>
        <taxon>Pezizomycotina</taxon>
        <taxon>Dothideomycetes</taxon>
        <taxon>Pleosporomycetidae</taxon>
        <taxon>Pleosporales</taxon>
        <taxon>Massarineae</taxon>
        <taxon>Periconiaceae</taxon>
        <taxon>Periconia</taxon>
    </lineage>
</organism>
<proteinExistence type="inferred from homology"/>
<name>A0A2V1DLX0_9PLEO</name>
<dbReference type="AlphaFoldDB" id="A0A2V1DLX0"/>
<comment type="subcellular location">
    <subcellularLocation>
        <location evidence="1">Endoplasmic reticulum membrane</location>
        <topology evidence="1">Peripheral membrane protein</topology>
    </subcellularLocation>
</comment>
<evidence type="ECO:0000256" key="8">
    <source>
        <dbReference type="ARBA" id="ARBA00023098"/>
    </source>
</evidence>
<dbReference type="OrthoDB" id="10058185at2759"/>
<reference evidence="18 19" key="1">
    <citation type="journal article" date="2018" name="Sci. Rep.">
        <title>Comparative genomics provides insights into the lifestyle and reveals functional heterogeneity of dark septate endophytic fungi.</title>
        <authorList>
            <person name="Knapp D.G."/>
            <person name="Nemeth J.B."/>
            <person name="Barry K."/>
            <person name="Hainaut M."/>
            <person name="Henrissat B."/>
            <person name="Johnson J."/>
            <person name="Kuo A."/>
            <person name="Lim J.H.P."/>
            <person name="Lipzen A."/>
            <person name="Nolan M."/>
            <person name="Ohm R.A."/>
            <person name="Tamas L."/>
            <person name="Grigoriev I.V."/>
            <person name="Spatafora J.W."/>
            <person name="Nagy L.G."/>
            <person name="Kovacs G.M."/>
        </authorList>
    </citation>
    <scope>NUCLEOTIDE SEQUENCE [LARGE SCALE GENOMIC DNA]</scope>
    <source>
        <strain evidence="18 19">DSE2036</strain>
    </source>
</reference>
<evidence type="ECO:0000313" key="19">
    <source>
        <dbReference type="Proteomes" id="UP000244855"/>
    </source>
</evidence>
<dbReference type="GO" id="GO:0005789">
    <property type="term" value="C:endoplasmic reticulum membrane"/>
    <property type="evidence" value="ECO:0007669"/>
    <property type="project" value="UniProtKB-SubCell"/>
</dbReference>
<keyword evidence="8" id="KW-0443">Lipid metabolism</keyword>
<keyword evidence="7" id="KW-0520">NAD</keyword>
<dbReference type="InterPro" id="IPR002225">
    <property type="entry name" value="3Beta_OHSteriod_DH/Estase"/>
</dbReference>
<gene>
    <name evidence="18" type="ORF">DM02DRAFT_615239</name>
</gene>
<dbReference type="Proteomes" id="UP000244855">
    <property type="component" value="Unassembled WGS sequence"/>
</dbReference>
<evidence type="ECO:0000256" key="7">
    <source>
        <dbReference type="ARBA" id="ARBA00023027"/>
    </source>
</evidence>
<evidence type="ECO:0000256" key="15">
    <source>
        <dbReference type="ARBA" id="ARBA00081452"/>
    </source>
</evidence>
<dbReference type="GO" id="GO:0006696">
    <property type="term" value="P:ergosterol biosynthetic process"/>
    <property type="evidence" value="ECO:0007669"/>
    <property type="project" value="UniProtKB-ARBA"/>
</dbReference>
<evidence type="ECO:0000256" key="2">
    <source>
        <dbReference type="ARBA" id="ARBA00009219"/>
    </source>
</evidence>
<evidence type="ECO:0000256" key="16">
    <source>
        <dbReference type="ARBA" id="ARBA00082106"/>
    </source>
</evidence>
<evidence type="ECO:0000256" key="1">
    <source>
        <dbReference type="ARBA" id="ARBA00004406"/>
    </source>
</evidence>
<evidence type="ECO:0000256" key="5">
    <source>
        <dbReference type="ARBA" id="ARBA00022955"/>
    </source>
</evidence>
<evidence type="ECO:0000256" key="4">
    <source>
        <dbReference type="ARBA" id="ARBA00022824"/>
    </source>
</evidence>
<keyword evidence="5" id="KW-0752">Steroid biosynthesis</keyword>
<keyword evidence="6" id="KW-0560">Oxidoreductase</keyword>
<keyword evidence="3" id="KW-0444">Lipid biosynthesis</keyword>
<evidence type="ECO:0000256" key="10">
    <source>
        <dbReference type="ARBA" id="ARBA00046995"/>
    </source>
</evidence>
<accession>A0A2V1DLX0</accession>
<evidence type="ECO:0000256" key="14">
    <source>
        <dbReference type="ARBA" id="ARBA00081397"/>
    </source>
</evidence>
<dbReference type="FunFam" id="3.40.50.720:FF:000346">
    <property type="entry name" value="C-3 sterol dehydrogenase/C-4 decarboxylase"/>
    <property type="match status" value="1"/>
</dbReference>
<comment type="similarity">
    <text evidence="2">Belongs to the 3-beta-HSD family.</text>
</comment>
<dbReference type="PANTHER" id="PTHR43000">
    <property type="entry name" value="DTDP-D-GLUCOSE 4,6-DEHYDRATASE-RELATED"/>
    <property type="match status" value="1"/>
</dbReference>
<dbReference type="EMBL" id="KZ805397">
    <property type="protein sequence ID" value="PVH99207.1"/>
    <property type="molecule type" value="Genomic_DNA"/>
</dbReference>
<dbReference type="Gene3D" id="3.40.50.720">
    <property type="entry name" value="NAD(P)-binding Rossmann-like Domain"/>
    <property type="match status" value="1"/>
</dbReference>
<dbReference type="GO" id="GO:0000252">
    <property type="term" value="F:3-beta-hydroxysteroid dehydrogenase [NAD(P)+]/C4-decarboxylase activity"/>
    <property type="evidence" value="ECO:0007669"/>
    <property type="project" value="UniProtKB-ARBA"/>
</dbReference>
<dbReference type="SUPFAM" id="SSF51735">
    <property type="entry name" value="NAD(P)-binding Rossmann-fold domains"/>
    <property type="match status" value="1"/>
</dbReference>
<evidence type="ECO:0000256" key="3">
    <source>
        <dbReference type="ARBA" id="ARBA00022516"/>
    </source>
</evidence>
<dbReference type="Pfam" id="PF01073">
    <property type="entry name" value="3Beta_HSD"/>
    <property type="match status" value="1"/>
</dbReference>
<evidence type="ECO:0000256" key="12">
    <source>
        <dbReference type="ARBA" id="ARBA00067985"/>
    </source>
</evidence>
<protein>
    <recommendedName>
        <fullName evidence="12">Sterol-4-alpha-carboxylate 3-dehydrogenase ERG26, decarboxylating</fullName>
    </recommendedName>
    <alternativeName>
        <fullName evidence="15 16">C-3 Sterol dehydrogenase ERG26</fullName>
    </alternativeName>
    <alternativeName>
        <fullName evidence="13 14">C-4 decarboxylase ERG26</fullName>
    </alternativeName>
    <alternativeName>
        <fullName evidence="11">Sterol-4-alpha-carboxylate 3-dehydrogenase erg26, decarboxylating</fullName>
    </alternativeName>
</protein>